<dbReference type="InterPro" id="IPR053940">
    <property type="entry name" value="UTP25_NTPase-like"/>
</dbReference>
<feature type="compositionally biased region" description="Acidic residues" evidence="7">
    <location>
        <begin position="148"/>
        <end position="210"/>
    </location>
</feature>
<dbReference type="Gene3D" id="3.40.50.300">
    <property type="entry name" value="P-loop containing nucleotide triphosphate hydrolases"/>
    <property type="match status" value="1"/>
</dbReference>
<dbReference type="GO" id="GO:0034511">
    <property type="term" value="F:U3 snoRNA binding"/>
    <property type="evidence" value="ECO:0007669"/>
    <property type="project" value="InterPro"/>
</dbReference>
<dbReference type="GO" id="GO:0000462">
    <property type="term" value="P:maturation of SSU-rRNA from tricistronic rRNA transcript (SSU-rRNA, 5.8S rRNA, LSU-rRNA)"/>
    <property type="evidence" value="ECO:0007669"/>
    <property type="project" value="TreeGrafter"/>
</dbReference>
<feature type="compositionally biased region" description="Basic and acidic residues" evidence="7">
    <location>
        <begin position="44"/>
        <end position="53"/>
    </location>
</feature>
<evidence type="ECO:0000313" key="10">
    <source>
        <dbReference type="EMBL" id="ORZ15955.1"/>
    </source>
</evidence>
<feature type="compositionally biased region" description="Acidic residues" evidence="7">
    <location>
        <begin position="62"/>
        <end position="71"/>
    </location>
</feature>
<gene>
    <name evidence="10" type="ORF">BCR42DRAFT_416207</name>
</gene>
<feature type="compositionally biased region" description="Acidic residues" evidence="7">
    <location>
        <begin position="102"/>
        <end position="117"/>
    </location>
</feature>
<dbReference type="EMBL" id="MCGE01000012">
    <property type="protein sequence ID" value="ORZ15955.1"/>
    <property type="molecule type" value="Genomic_DNA"/>
</dbReference>
<dbReference type="Pfam" id="PF06862">
    <property type="entry name" value="Utp25_C"/>
    <property type="match status" value="1"/>
</dbReference>
<reference evidence="10 11" key="1">
    <citation type="submission" date="2016-07" db="EMBL/GenBank/DDBJ databases">
        <title>Pervasive Adenine N6-methylation of Active Genes in Fungi.</title>
        <authorList>
            <consortium name="DOE Joint Genome Institute"/>
            <person name="Mondo S.J."/>
            <person name="Dannebaum R.O."/>
            <person name="Kuo R.C."/>
            <person name="Labutti K."/>
            <person name="Haridas S."/>
            <person name="Kuo A."/>
            <person name="Salamov A."/>
            <person name="Ahrendt S.R."/>
            <person name="Lipzen A."/>
            <person name="Sullivan W."/>
            <person name="Andreopoulos W.B."/>
            <person name="Clum A."/>
            <person name="Lindquist E."/>
            <person name="Daum C."/>
            <person name="Ramamoorthy G.K."/>
            <person name="Gryganskyi A."/>
            <person name="Culley D."/>
            <person name="Magnuson J.K."/>
            <person name="James T.Y."/>
            <person name="O'Malley M.A."/>
            <person name="Stajich J.E."/>
            <person name="Spatafora J.W."/>
            <person name="Visel A."/>
            <person name="Grigoriev I.V."/>
        </authorList>
    </citation>
    <scope>NUCLEOTIDE SEQUENCE [LARGE SCALE GENOMIC DNA]</scope>
    <source>
        <strain evidence="10 11">NRRL 1336</strain>
    </source>
</reference>
<dbReference type="OrthoDB" id="10264378at2759"/>
<comment type="function">
    <text evidence="1">DEAD-box RNA helicase-like protein required for pre-18S rRNA processing, specifically at sites A0, A1, and A2.</text>
</comment>
<accession>A0A1X2IHY0</accession>
<dbReference type="GO" id="GO:0032040">
    <property type="term" value="C:small-subunit processome"/>
    <property type="evidence" value="ECO:0007669"/>
    <property type="project" value="TreeGrafter"/>
</dbReference>
<evidence type="ECO:0000256" key="2">
    <source>
        <dbReference type="ARBA" id="ARBA00004604"/>
    </source>
</evidence>
<dbReference type="PANTHER" id="PTHR12933:SF0">
    <property type="entry name" value="U3 SMALL NUCLEOLAR RNA-ASSOCIATED PROTEIN 25 HOMOLOG"/>
    <property type="match status" value="1"/>
</dbReference>
<dbReference type="FunFam" id="3.40.50.300:FF:001559">
    <property type="entry name" value="U3 small nucleolar RNA-associated protein 25"/>
    <property type="match status" value="1"/>
</dbReference>
<feature type="compositionally biased region" description="Basic and acidic residues" evidence="7">
    <location>
        <begin position="72"/>
        <end position="99"/>
    </location>
</feature>
<evidence type="ECO:0000256" key="1">
    <source>
        <dbReference type="ARBA" id="ARBA00002883"/>
    </source>
</evidence>
<sequence length="819" mass="94557">MAKGRSAISKAMGKKKTSETHVSGLSSSKSAKRKEAPTKFGNLSRKDKQHLLDYGELVPTDFNDEEEEQDGEPSKQRRRVVNEIDLDREMEEQRRRDNGELVSEEESSDNASDEDDWEKPSAYSLLMGSLKKTSKNQDFYKKIQLEQEGLEEVAADSEDDDDEAMDGELEEEEEEGDDDELNSGDDQSDDDDLDEADDDEDIDENGVEQDDAIHDHDDMEPELSDNEVQEDEENLEIEAGYISTDNEEELSTNIYESRFKDQQPADFDKKIALVEQKKWSVDTWHDDVLKDVAYQFIGTSSSAGRETQKTHTSRLEDHQVKEKVARHWETVNKASVSQGDSVFTPLQEKLFAPINKYRDVVFSNRSLDNAKEIRNLYALHAMNHITKSRDRLTKNNAKIQKAQKENKDPGDYRDQGFTRPTVLIVLPFRNTVIDVVDSLIKLSGSEQQENKKRFNQQFNLLEEDRVDETKPADFLETFKGNIDDHFRIGIKFARKSMKIFSDIYNSDILIASPLGLRTLIGSEGDKKRDHDYLSSIEIMILDQSTNFLMQNWEHIDHIFQHMNLIPNDAHGCDISRIKNWYLDGKGRYLRQTLVFADFLTPELNALYNKYLKNISGRMKIKQSYEGTIMDVTTQIPQSFTRVDTTSLAAMDDARFKYFVEKTLPALRKSAVMQAHTLIFIPSYFDFVRIRNYLEDNKYDYEPCCEYTSGSGIARARAQFFHGRTKFILYTERIHFFRRYNIRGTYHVVFYGLPDHAQFYSEVVDFLGLKINDQASAAEEATFSCTALFSKYDFLKLERIVGTDRAKNMCTAQKNVFHFA</sequence>
<feature type="region of interest" description="Disordered" evidence="7">
    <location>
        <begin position="1"/>
        <end position="120"/>
    </location>
</feature>
<evidence type="ECO:0000313" key="11">
    <source>
        <dbReference type="Proteomes" id="UP000193560"/>
    </source>
</evidence>
<dbReference type="Proteomes" id="UP000193560">
    <property type="component" value="Unassembled WGS sequence"/>
</dbReference>
<proteinExistence type="inferred from homology"/>
<name>A0A1X2IHY0_9FUNG</name>
<feature type="domain" description="UTP25 C-terminal" evidence="8">
    <location>
        <begin position="628"/>
        <end position="818"/>
    </location>
</feature>
<feature type="compositionally biased region" description="Acidic residues" evidence="7">
    <location>
        <begin position="218"/>
        <end position="232"/>
    </location>
</feature>
<evidence type="ECO:0000259" key="9">
    <source>
        <dbReference type="Pfam" id="PF22916"/>
    </source>
</evidence>
<feature type="domain" description="UTP25 NTP hydrolase-like" evidence="9">
    <location>
        <begin position="357"/>
        <end position="618"/>
    </location>
</feature>
<keyword evidence="5" id="KW-0539">Nucleus</keyword>
<evidence type="ECO:0000256" key="6">
    <source>
        <dbReference type="ARBA" id="ARBA00031846"/>
    </source>
</evidence>
<comment type="subcellular location">
    <subcellularLocation>
        <location evidence="2">Nucleus</location>
        <location evidence="2">Nucleolus</location>
    </subcellularLocation>
</comment>
<feature type="compositionally biased region" description="Polar residues" evidence="7">
    <location>
        <begin position="20"/>
        <end position="29"/>
    </location>
</feature>
<feature type="region of interest" description="Disordered" evidence="7">
    <location>
        <begin position="147"/>
        <end position="232"/>
    </location>
</feature>
<dbReference type="InterPro" id="IPR027417">
    <property type="entry name" value="P-loop_NTPase"/>
</dbReference>
<evidence type="ECO:0000256" key="3">
    <source>
        <dbReference type="ARBA" id="ARBA00009223"/>
    </source>
</evidence>
<comment type="similarity">
    <text evidence="3">Belongs to the UTP25 family.</text>
</comment>
<keyword evidence="11" id="KW-1185">Reference proteome</keyword>
<evidence type="ECO:0000256" key="5">
    <source>
        <dbReference type="ARBA" id="ARBA00023242"/>
    </source>
</evidence>
<evidence type="ECO:0000256" key="7">
    <source>
        <dbReference type="SAM" id="MobiDB-lite"/>
    </source>
</evidence>
<dbReference type="PANTHER" id="PTHR12933">
    <property type="entry name" value="ORF PROTEIN-RELATED"/>
    <property type="match status" value="1"/>
</dbReference>
<dbReference type="InterPro" id="IPR010678">
    <property type="entry name" value="UTP25"/>
</dbReference>
<organism evidence="10 11">
    <name type="scientific">Absidia repens</name>
    <dbReference type="NCBI Taxonomy" id="90262"/>
    <lineage>
        <taxon>Eukaryota</taxon>
        <taxon>Fungi</taxon>
        <taxon>Fungi incertae sedis</taxon>
        <taxon>Mucoromycota</taxon>
        <taxon>Mucoromycotina</taxon>
        <taxon>Mucoromycetes</taxon>
        <taxon>Mucorales</taxon>
        <taxon>Cunninghamellaceae</taxon>
        <taxon>Absidia</taxon>
    </lineage>
</organism>
<dbReference type="Pfam" id="PF22916">
    <property type="entry name" value="UTP25_NTPase-like"/>
    <property type="match status" value="1"/>
</dbReference>
<dbReference type="STRING" id="90262.A0A1X2IHY0"/>
<protein>
    <recommendedName>
        <fullName evidence="4">U3 small nucleolar RNA-associated protein 25</fullName>
    </recommendedName>
    <alternativeName>
        <fullName evidence="6">U three protein 25</fullName>
    </alternativeName>
</protein>
<comment type="caution">
    <text evidence="10">The sequence shown here is derived from an EMBL/GenBank/DDBJ whole genome shotgun (WGS) entry which is preliminary data.</text>
</comment>
<dbReference type="AlphaFoldDB" id="A0A1X2IHY0"/>
<dbReference type="InterPro" id="IPR053939">
    <property type="entry name" value="UTP25_C"/>
</dbReference>
<evidence type="ECO:0000259" key="8">
    <source>
        <dbReference type="Pfam" id="PF06862"/>
    </source>
</evidence>
<evidence type="ECO:0000256" key="4">
    <source>
        <dbReference type="ARBA" id="ARBA00015422"/>
    </source>
</evidence>
<dbReference type="GO" id="GO:0019843">
    <property type="term" value="F:rRNA binding"/>
    <property type="evidence" value="ECO:0007669"/>
    <property type="project" value="TreeGrafter"/>
</dbReference>